<dbReference type="EMBL" id="CP050549">
    <property type="protein sequence ID" value="QND42404.1"/>
    <property type="molecule type" value="Genomic_DNA"/>
</dbReference>
<dbReference type="SUPFAM" id="SSF52096">
    <property type="entry name" value="ClpP/crotonase"/>
    <property type="match status" value="1"/>
</dbReference>
<evidence type="ECO:0000313" key="2">
    <source>
        <dbReference type="Proteomes" id="UP000515518"/>
    </source>
</evidence>
<reference evidence="2" key="1">
    <citation type="journal article" date="2020" name="Mol. Plant Microbe">
        <title>Rhizobial microsymbionts of the narrowly endemic Oxytropis species growing in Kamchatka are characterized by significant genetic diversity and possess a set of genes that are associated with T3SS and T6SS secretion systems and can affect the development of symbiosis.</title>
        <authorList>
            <person name="Safronova V."/>
            <person name="Guro P."/>
            <person name="Sazanova A."/>
            <person name="Kuznetsova I."/>
            <person name="Belimov A."/>
            <person name="Yakubov V."/>
            <person name="Chirak E."/>
            <person name="Afonin A."/>
            <person name="Gogolev Y."/>
            <person name="Andronov E."/>
            <person name="Tikhonovich I."/>
        </authorList>
    </citation>
    <scope>NUCLEOTIDE SEQUENCE [LARGE SCALE GENOMIC DNA]</scope>
    <source>
        <strain evidence="2">RCAM0610</strain>
    </source>
</reference>
<sequence>MTGVFAQVYAERTGLSEKEIRQMMKDETWMAPKDALANGFATSVSEHAPTASMADAAFDYRTYTKAPDRLKRLATERKAMGLPMVAVASAPHKRKEAIMTEPNVAPVDDQATANLQDVNSRIYQLCTTAKMTLAEANKIVLDAKGEFAKAQTMIINHLADQDPMGGRVSPNHFADSNCSVMVARDIEDALYARIAEASLPKAAPRNGRAAASSTWGRLSWRRVVSGSFREIAIALRRRS</sequence>
<gene>
    <name evidence="1" type="ORF">HB770_11790</name>
</gene>
<proteinExistence type="predicted"/>
<dbReference type="InterPro" id="IPR029045">
    <property type="entry name" value="ClpP/crotonase-like_dom_sf"/>
</dbReference>
<dbReference type="Gene3D" id="3.90.226.10">
    <property type="entry name" value="2-enoyl-CoA Hydratase, Chain A, domain 1"/>
    <property type="match status" value="1"/>
</dbReference>
<evidence type="ECO:0000313" key="1">
    <source>
        <dbReference type="EMBL" id="QND42404.1"/>
    </source>
</evidence>
<name>A0A7G6RJH2_RHILV</name>
<accession>A0A7G6RJH2</accession>
<dbReference type="Proteomes" id="UP000515518">
    <property type="component" value="Chromosome"/>
</dbReference>
<protein>
    <submittedName>
        <fullName evidence="1">Uncharacterized protein</fullName>
    </submittedName>
</protein>
<organism evidence="1 2">
    <name type="scientific">Rhizobium leguminosarum bv. viciae</name>
    <dbReference type="NCBI Taxonomy" id="387"/>
    <lineage>
        <taxon>Bacteria</taxon>
        <taxon>Pseudomonadati</taxon>
        <taxon>Pseudomonadota</taxon>
        <taxon>Alphaproteobacteria</taxon>
        <taxon>Hyphomicrobiales</taxon>
        <taxon>Rhizobiaceae</taxon>
        <taxon>Rhizobium/Agrobacterium group</taxon>
        <taxon>Rhizobium</taxon>
    </lineage>
</organism>
<dbReference type="AlphaFoldDB" id="A0A7G6RJH2"/>